<gene>
    <name evidence="1" type="ORF">KPL71_011130</name>
</gene>
<protein>
    <submittedName>
        <fullName evidence="1">Syntaxin-31</fullName>
    </submittedName>
</protein>
<dbReference type="EMBL" id="CM039173">
    <property type="protein sequence ID" value="KAH9767009.1"/>
    <property type="molecule type" value="Genomic_DNA"/>
</dbReference>
<sequence length="325" mass="36099">MASPYRDRTAEFRSLSQTLKKIGGTTTAVDQPNNSFVSPKPPNPASSRSEFNKKASCIGLGIHEASQKIARLAKLAKRSSMFDDPIVEIQELTALIKDDITALNMALSDLQTLQNLEIVEGNYSQDRVVHSTTVCDDLKSKLMGATKELQDVLTTRTENIKAHESRKQIFSANALRDSPFRQHAQPVTEPPPWSSPVKASESSQPSARRPAVDNAPSHHMEMSMLQQVVPRQENYSQSRAVALHNVESTITELGGIFTHLATMVAQQGELAIRIDDNMDESLANVEGARNALLRHLNQISSNRWLMIKIFAVIIFFLTVFMFFVA</sequence>
<organism evidence="1 2">
    <name type="scientific">Citrus sinensis</name>
    <name type="common">Sweet orange</name>
    <name type="synonym">Citrus aurantium var. sinensis</name>
    <dbReference type="NCBI Taxonomy" id="2711"/>
    <lineage>
        <taxon>Eukaryota</taxon>
        <taxon>Viridiplantae</taxon>
        <taxon>Streptophyta</taxon>
        <taxon>Embryophyta</taxon>
        <taxon>Tracheophyta</taxon>
        <taxon>Spermatophyta</taxon>
        <taxon>Magnoliopsida</taxon>
        <taxon>eudicotyledons</taxon>
        <taxon>Gunneridae</taxon>
        <taxon>Pentapetalae</taxon>
        <taxon>rosids</taxon>
        <taxon>malvids</taxon>
        <taxon>Sapindales</taxon>
        <taxon>Rutaceae</taxon>
        <taxon>Aurantioideae</taxon>
        <taxon>Citrus</taxon>
    </lineage>
</organism>
<evidence type="ECO:0000313" key="1">
    <source>
        <dbReference type="EMBL" id="KAH9767009.1"/>
    </source>
</evidence>
<proteinExistence type="predicted"/>
<keyword evidence="2" id="KW-1185">Reference proteome</keyword>
<name>A0ACB8L0P7_CITSI</name>
<evidence type="ECO:0000313" key="2">
    <source>
        <dbReference type="Proteomes" id="UP000829398"/>
    </source>
</evidence>
<accession>A0ACB8L0P7</accession>
<comment type="caution">
    <text evidence="1">The sequence shown here is derived from an EMBL/GenBank/DDBJ whole genome shotgun (WGS) entry which is preliminary data.</text>
</comment>
<reference evidence="2" key="1">
    <citation type="journal article" date="2023" name="Hortic. Res.">
        <title>A chromosome-level phased genome enabling allele-level studies in sweet orange: a case study on citrus Huanglongbing tolerance.</title>
        <authorList>
            <person name="Wu B."/>
            <person name="Yu Q."/>
            <person name="Deng Z."/>
            <person name="Duan Y."/>
            <person name="Luo F."/>
            <person name="Gmitter F. Jr."/>
        </authorList>
    </citation>
    <scope>NUCLEOTIDE SEQUENCE [LARGE SCALE GENOMIC DNA]</scope>
    <source>
        <strain evidence="2">cv. Valencia</strain>
    </source>
</reference>
<dbReference type="Proteomes" id="UP000829398">
    <property type="component" value="Chromosome 4"/>
</dbReference>